<dbReference type="EMBL" id="UINC01036769">
    <property type="protein sequence ID" value="SVB31240.1"/>
    <property type="molecule type" value="Genomic_DNA"/>
</dbReference>
<dbReference type="Gene3D" id="3.20.20.140">
    <property type="entry name" value="Metal-dependent hydrolases"/>
    <property type="match status" value="1"/>
</dbReference>
<evidence type="ECO:0000313" key="3">
    <source>
        <dbReference type="EMBL" id="SVB31240.1"/>
    </source>
</evidence>
<dbReference type="PANTHER" id="PTHR43569">
    <property type="entry name" value="AMIDOHYDROLASE"/>
    <property type="match status" value="1"/>
</dbReference>
<dbReference type="InterPro" id="IPR052350">
    <property type="entry name" value="Metallo-dep_Lactonases"/>
</dbReference>
<dbReference type="InterPro" id="IPR006680">
    <property type="entry name" value="Amidohydro-rel"/>
</dbReference>
<gene>
    <name evidence="3" type="ORF">METZ01_LOCUS184094</name>
</gene>
<name>A0A382CYI4_9ZZZZ</name>
<sequence>MESESMRLCDPHFHLWNIHQRPNPNLGTAVEQHQPVYLADDYLADMSQLPGGLELTSSVHVETVVGQAEGGAVIDSVAETEFVCQQMVPTGRRFGIVAYVHLAKDVEHTRQLLDRHAEAADDRLRGVRMILNHHPSNPDLTWPQVERGDFVCDPVFAESIALMGERGLSFDLQCNPHQLVDAAKTLTGHPNTPVIIDHLASFHDGEDDDYPQMWREGLQAMAAVPHVYLKLSMLFFCGGAYHEDAAREAKVRDLVLEAIDIFGTTRCMFASNYPVDRLQGFDIATLYGHFVDWTKDLPAADREALFHDTAASAYGMGS</sequence>
<feature type="domain" description="Amidohydrolase-related" evidence="2">
    <location>
        <begin position="9"/>
        <end position="315"/>
    </location>
</feature>
<proteinExistence type="inferred from homology"/>
<dbReference type="PANTHER" id="PTHR43569:SF2">
    <property type="entry name" value="AMIDOHYDROLASE-RELATED DOMAIN-CONTAINING PROTEIN"/>
    <property type="match status" value="1"/>
</dbReference>
<evidence type="ECO:0000259" key="2">
    <source>
        <dbReference type="Pfam" id="PF04909"/>
    </source>
</evidence>
<comment type="similarity">
    <text evidence="1">Belongs to the metallo-dependent hydrolases superfamily.</text>
</comment>
<dbReference type="SUPFAM" id="SSF51556">
    <property type="entry name" value="Metallo-dependent hydrolases"/>
    <property type="match status" value="1"/>
</dbReference>
<dbReference type="InterPro" id="IPR032466">
    <property type="entry name" value="Metal_Hydrolase"/>
</dbReference>
<evidence type="ECO:0000256" key="1">
    <source>
        <dbReference type="ARBA" id="ARBA00038310"/>
    </source>
</evidence>
<dbReference type="Pfam" id="PF04909">
    <property type="entry name" value="Amidohydro_2"/>
    <property type="match status" value="1"/>
</dbReference>
<accession>A0A382CYI4</accession>
<dbReference type="GO" id="GO:0016787">
    <property type="term" value="F:hydrolase activity"/>
    <property type="evidence" value="ECO:0007669"/>
    <property type="project" value="InterPro"/>
</dbReference>
<reference evidence="3" key="1">
    <citation type="submission" date="2018-05" db="EMBL/GenBank/DDBJ databases">
        <authorList>
            <person name="Lanie J.A."/>
            <person name="Ng W.-L."/>
            <person name="Kazmierczak K.M."/>
            <person name="Andrzejewski T.M."/>
            <person name="Davidsen T.M."/>
            <person name="Wayne K.J."/>
            <person name="Tettelin H."/>
            <person name="Glass J.I."/>
            <person name="Rusch D."/>
            <person name="Podicherti R."/>
            <person name="Tsui H.-C.T."/>
            <person name="Winkler M.E."/>
        </authorList>
    </citation>
    <scope>NUCLEOTIDE SEQUENCE</scope>
</reference>
<organism evidence="3">
    <name type="scientific">marine metagenome</name>
    <dbReference type="NCBI Taxonomy" id="408172"/>
    <lineage>
        <taxon>unclassified sequences</taxon>
        <taxon>metagenomes</taxon>
        <taxon>ecological metagenomes</taxon>
    </lineage>
</organism>
<dbReference type="AlphaFoldDB" id="A0A382CYI4"/>
<protein>
    <recommendedName>
        <fullName evidence="2">Amidohydrolase-related domain-containing protein</fullName>
    </recommendedName>
</protein>